<reference evidence="2" key="1">
    <citation type="submission" date="2002-09" db="EMBL/GenBank/DDBJ databases">
        <title>Oryza sativa nipponbare(GA3) genomic DNA, chromosome 9, BAC clone:OJ1210_A07.</title>
        <authorList>
            <person name="Sasaki T."/>
            <person name="Matsumoto T."/>
            <person name="Hattori M."/>
            <person name="Sakaki Y."/>
            <person name="Katayose Y."/>
        </authorList>
    </citation>
    <scope>NUCLEOTIDE SEQUENCE</scope>
</reference>
<gene>
    <name evidence="2" type="ORF">OJ1210_A07.12</name>
    <name evidence="3" type="ORF">OsJ_30236</name>
</gene>
<accession>B9G4W6</accession>
<evidence type="ECO:0000313" key="2">
    <source>
        <dbReference type="EMBL" id="BAD33737.1"/>
    </source>
</evidence>
<proteinExistence type="predicted"/>
<evidence type="ECO:0000313" key="3">
    <source>
        <dbReference type="EMBL" id="EEE70164.1"/>
    </source>
</evidence>
<dbReference type="Proteomes" id="UP000007752">
    <property type="component" value="Chromosome 9"/>
</dbReference>
<name>Q69NJ0_ORYSJ</name>
<evidence type="ECO:0000256" key="1">
    <source>
        <dbReference type="SAM" id="MobiDB-lite"/>
    </source>
</evidence>
<reference evidence="4" key="4">
    <citation type="journal article" date="2008" name="Nucleic Acids Res.">
        <title>The rice annotation project database (RAP-DB): 2008 update.</title>
        <authorList>
            <consortium name="The rice annotation project (RAP)"/>
        </authorList>
    </citation>
    <scope>GENOME REANNOTATION</scope>
    <source>
        <strain evidence="4">cv. Nipponbare</strain>
    </source>
</reference>
<organism evidence="3">
    <name type="scientific">Oryza sativa subsp. japonica</name>
    <name type="common">Rice</name>
    <dbReference type="NCBI Taxonomy" id="39947"/>
    <lineage>
        <taxon>Eukaryota</taxon>
        <taxon>Viridiplantae</taxon>
        <taxon>Streptophyta</taxon>
        <taxon>Embryophyta</taxon>
        <taxon>Tracheophyta</taxon>
        <taxon>Spermatophyta</taxon>
        <taxon>Magnoliopsida</taxon>
        <taxon>Liliopsida</taxon>
        <taxon>Poales</taxon>
        <taxon>Poaceae</taxon>
        <taxon>BOP clade</taxon>
        <taxon>Oryzoideae</taxon>
        <taxon>Oryzeae</taxon>
        <taxon>Oryzinae</taxon>
        <taxon>Oryza</taxon>
        <taxon>Oryza sativa</taxon>
    </lineage>
</organism>
<dbReference type="EMBL" id="CM000146">
    <property type="protein sequence ID" value="EEE70164.1"/>
    <property type="molecule type" value="Genomic_DNA"/>
</dbReference>
<dbReference type="Proteomes" id="UP000000763">
    <property type="component" value="Chromosome 9"/>
</dbReference>
<dbReference type="EMBL" id="AP005679">
    <property type="protein sequence ID" value="BAD33737.1"/>
    <property type="molecule type" value="Genomic_DNA"/>
</dbReference>
<accession>Q69NJ0</accession>
<feature type="compositionally biased region" description="Gly residues" evidence="1">
    <location>
        <begin position="1"/>
        <end position="13"/>
    </location>
</feature>
<reference evidence="4" key="2">
    <citation type="journal article" date="2005" name="Nature">
        <title>The map-based sequence of the rice genome.</title>
        <authorList>
            <consortium name="International rice genome sequencing project (IRGSP)"/>
            <person name="Matsumoto T."/>
            <person name="Wu J."/>
            <person name="Kanamori H."/>
            <person name="Katayose Y."/>
            <person name="Fujisawa M."/>
            <person name="Namiki N."/>
            <person name="Mizuno H."/>
            <person name="Yamamoto K."/>
            <person name="Antonio B.A."/>
            <person name="Baba T."/>
            <person name="Sakata K."/>
            <person name="Nagamura Y."/>
            <person name="Aoki H."/>
            <person name="Arikawa K."/>
            <person name="Arita K."/>
            <person name="Bito T."/>
            <person name="Chiden Y."/>
            <person name="Fujitsuka N."/>
            <person name="Fukunaka R."/>
            <person name="Hamada M."/>
            <person name="Harada C."/>
            <person name="Hayashi A."/>
            <person name="Hijishita S."/>
            <person name="Honda M."/>
            <person name="Hosokawa S."/>
            <person name="Ichikawa Y."/>
            <person name="Idonuma A."/>
            <person name="Iijima M."/>
            <person name="Ikeda M."/>
            <person name="Ikeno M."/>
            <person name="Ito K."/>
            <person name="Ito S."/>
            <person name="Ito T."/>
            <person name="Ito Y."/>
            <person name="Ito Y."/>
            <person name="Iwabuchi A."/>
            <person name="Kamiya K."/>
            <person name="Karasawa W."/>
            <person name="Kurita K."/>
            <person name="Katagiri S."/>
            <person name="Kikuta A."/>
            <person name="Kobayashi H."/>
            <person name="Kobayashi N."/>
            <person name="Machita K."/>
            <person name="Maehara T."/>
            <person name="Masukawa M."/>
            <person name="Mizubayashi T."/>
            <person name="Mukai Y."/>
            <person name="Nagasaki H."/>
            <person name="Nagata Y."/>
            <person name="Naito S."/>
            <person name="Nakashima M."/>
            <person name="Nakama Y."/>
            <person name="Nakamichi Y."/>
            <person name="Nakamura M."/>
            <person name="Meguro A."/>
            <person name="Negishi M."/>
            <person name="Ohta I."/>
            <person name="Ohta T."/>
            <person name="Okamoto M."/>
            <person name="Ono N."/>
            <person name="Saji S."/>
            <person name="Sakaguchi M."/>
            <person name="Sakai K."/>
            <person name="Shibata M."/>
            <person name="Shimokawa T."/>
            <person name="Song J."/>
            <person name="Takazaki Y."/>
            <person name="Terasawa K."/>
            <person name="Tsugane M."/>
            <person name="Tsuji K."/>
            <person name="Ueda S."/>
            <person name="Waki K."/>
            <person name="Yamagata H."/>
            <person name="Yamamoto M."/>
            <person name="Yamamoto S."/>
            <person name="Yamane H."/>
            <person name="Yoshiki S."/>
            <person name="Yoshihara R."/>
            <person name="Yukawa K."/>
            <person name="Zhong H."/>
            <person name="Yano M."/>
            <person name="Yuan Q."/>
            <person name="Ouyang S."/>
            <person name="Liu J."/>
            <person name="Jones K.M."/>
            <person name="Gansberger K."/>
            <person name="Moffat K."/>
            <person name="Hill J."/>
            <person name="Bera J."/>
            <person name="Fadrosh D."/>
            <person name="Jin S."/>
            <person name="Johri S."/>
            <person name="Kim M."/>
            <person name="Overton L."/>
            <person name="Reardon M."/>
            <person name="Tsitrin T."/>
            <person name="Vuong H."/>
            <person name="Weaver B."/>
            <person name="Ciecko A."/>
            <person name="Tallon L."/>
            <person name="Jackson J."/>
            <person name="Pai G."/>
            <person name="Aken S.V."/>
            <person name="Utterback T."/>
            <person name="Reidmuller S."/>
            <person name="Feldblyum T."/>
            <person name="Hsiao J."/>
            <person name="Zismann V."/>
            <person name="Iobst S."/>
            <person name="de Vazeille A.R."/>
            <person name="Buell C.R."/>
            <person name="Ying K."/>
            <person name="Li Y."/>
            <person name="Lu T."/>
            <person name="Huang Y."/>
            <person name="Zhao Q."/>
            <person name="Feng Q."/>
            <person name="Zhang L."/>
            <person name="Zhu J."/>
            <person name="Weng Q."/>
            <person name="Mu J."/>
            <person name="Lu Y."/>
            <person name="Fan D."/>
            <person name="Liu Y."/>
            <person name="Guan J."/>
            <person name="Zhang Y."/>
            <person name="Yu S."/>
            <person name="Liu X."/>
            <person name="Zhang Y."/>
            <person name="Hong G."/>
            <person name="Han B."/>
            <person name="Choisne N."/>
            <person name="Demange N."/>
            <person name="Orjeda G."/>
            <person name="Samain S."/>
            <person name="Cattolico L."/>
            <person name="Pelletier E."/>
            <person name="Couloux A."/>
            <person name="Segurens B."/>
            <person name="Wincker P."/>
            <person name="D'Hont A."/>
            <person name="Scarpelli C."/>
            <person name="Weissenbach J."/>
            <person name="Salanoubat M."/>
            <person name="Quetier F."/>
            <person name="Yu Y."/>
            <person name="Kim H.R."/>
            <person name="Rambo T."/>
            <person name="Currie J."/>
            <person name="Collura K."/>
            <person name="Luo M."/>
            <person name="Yang T."/>
            <person name="Ammiraju J.S.S."/>
            <person name="Engler F."/>
            <person name="Soderlund C."/>
            <person name="Wing R.A."/>
            <person name="Palmer L.E."/>
            <person name="de la Bastide M."/>
            <person name="Spiegel L."/>
            <person name="Nascimento L."/>
            <person name="Zutavern T."/>
            <person name="O'Shaughnessy A."/>
            <person name="Dike S."/>
            <person name="Dedhia N."/>
            <person name="Preston R."/>
            <person name="Balija V."/>
            <person name="McCombie W.R."/>
            <person name="Chow T."/>
            <person name="Chen H."/>
            <person name="Chung M."/>
            <person name="Chen C."/>
            <person name="Shaw J."/>
            <person name="Wu H."/>
            <person name="Hsiao K."/>
            <person name="Chao Y."/>
            <person name="Chu M."/>
            <person name="Cheng C."/>
            <person name="Hour A."/>
            <person name="Lee P."/>
            <person name="Lin S."/>
            <person name="Lin Y."/>
            <person name="Liou J."/>
            <person name="Liu S."/>
            <person name="Hsing Y."/>
            <person name="Raghuvanshi S."/>
            <person name="Mohanty A."/>
            <person name="Bharti A.K."/>
            <person name="Gaur A."/>
            <person name="Gupta V."/>
            <person name="Kumar D."/>
            <person name="Ravi V."/>
            <person name="Vij S."/>
            <person name="Kapur A."/>
            <person name="Khurana P."/>
            <person name="Khurana P."/>
            <person name="Khurana J.P."/>
            <person name="Tyagi A.K."/>
            <person name="Gaikwad K."/>
            <person name="Singh A."/>
            <person name="Dalal V."/>
            <person name="Srivastava S."/>
            <person name="Dixit A."/>
            <person name="Pal A.K."/>
            <person name="Ghazi I.A."/>
            <person name="Yadav M."/>
            <person name="Pandit A."/>
            <person name="Bhargava A."/>
            <person name="Sureshbabu K."/>
            <person name="Batra K."/>
            <person name="Sharma T.R."/>
            <person name="Mohapatra T."/>
            <person name="Singh N.K."/>
            <person name="Messing J."/>
            <person name="Nelson A.B."/>
            <person name="Fuks G."/>
            <person name="Kavchok S."/>
            <person name="Keizer G."/>
            <person name="Linton E."/>
            <person name="Llaca V."/>
            <person name="Song R."/>
            <person name="Tanyolac B."/>
            <person name="Young S."/>
            <person name="Ho-Il K."/>
            <person name="Hahn J.H."/>
            <person name="Sangsakoo G."/>
            <person name="Vanavichit A."/>
            <person name="de Mattos Luiz.A.T."/>
            <person name="Zimmer P.D."/>
            <person name="Malone G."/>
            <person name="Dellagostin O."/>
            <person name="de Oliveira A.C."/>
            <person name="Bevan M."/>
            <person name="Bancroft I."/>
            <person name="Minx P."/>
            <person name="Cordum H."/>
            <person name="Wilson R."/>
            <person name="Cheng Z."/>
            <person name="Jin W."/>
            <person name="Jiang J."/>
            <person name="Leong S.A."/>
            <person name="Iwama H."/>
            <person name="Gojobori T."/>
            <person name="Itoh T."/>
            <person name="Niimura Y."/>
            <person name="Fujii Y."/>
            <person name="Habara T."/>
            <person name="Sakai H."/>
            <person name="Sato Y."/>
            <person name="Wilson G."/>
            <person name="Kumar K."/>
            <person name="McCouch S."/>
            <person name="Juretic N."/>
            <person name="Hoen D."/>
            <person name="Wright S."/>
            <person name="Bruskiewich R."/>
            <person name="Bureau T."/>
            <person name="Miyao A."/>
            <person name="Hirochika H."/>
            <person name="Nishikawa T."/>
            <person name="Kadowaki K."/>
            <person name="Sugiura M."/>
            <person name="Burr B."/>
            <person name="Sasaki T."/>
        </authorList>
    </citation>
    <scope>NUCLEOTIDE SEQUENCE [LARGE SCALE GENOMIC DNA]</scope>
    <source>
        <strain evidence="4">cv. Nipponbare</strain>
    </source>
</reference>
<reference evidence="3" key="3">
    <citation type="journal article" date="2005" name="PLoS Biol.">
        <title>The genomes of Oryza sativa: a history of duplications.</title>
        <authorList>
            <person name="Yu J."/>
            <person name="Wang J."/>
            <person name="Lin W."/>
            <person name="Li S."/>
            <person name="Li H."/>
            <person name="Zhou J."/>
            <person name="Ni P."/>
            <person name="Dong W."/>
            <person name="Hu S."/>
            <person name="Zeng C."/>
            <person name="Zhang J."/>
            <person name="Zhang Y."/>
            <person name="Li R."/>
            <person name="Xu Z."/>
            <person name="Li S."/>
            <person name="Li X."/>
            <person name="Zheng H."/>
            <person name="Cong L."/>
            <person name="Lin L."/>
            <person name="Yin J."/>
            <person name="Geng J."/>
            <person name="Li G."/>
            <person name="Shi J."/>
            <person name="Liu J."/>
            <person name="Lv H."/>
            <person name="Li J."/>
            <person name="Wang J."/>
            <person name="Deng Y."/>
            <person name="Ran L."/>
            <person name="Shi X."/>
            <person name="Wang X."/>
            <person name="Wu Q."/>
            <person name="Li C."/>
            <person name="Ren X."/>
            <person name="Wang J."/>
            <person name="Wang X."/>
            <person name="Li D."/>
            <person name="Liu D."/>
            <person name="Zhang X."/>
            <person name="Ji Z."/>
            <person name="Zhao W."/>
            <person name="Sun Y."/>
            <person name="Zhang Z."/>
            <person name="Bao J."/>
            <person name="Han Y."/>
            <person name="Dong L."/>
            <person name="Ji J."/>
            <person name="Chen P."/>
            <person name="Wu S."/>
            <person name="Liu J."/>
            <person name="Xiao Y."/>
            <person name="Bu D."/>
            <person name="Tan J."/>
            <person name="Yang L."/>
            <person name="Ye C."/>
            <person name="Zhang J."/>
            <person name="Xu J."/>
            <person name="Zhou Y."/>
            <person name="Yu Y."/>
            <person name="Zhang B."/>
            <person name="Zhuang S."/>
            <person name="Wei H."/>
            <person name="Liu B."/>
            <person name="Lei M."/>
            <person name="Yu H."/>
            <person name="Li Y."/>
            <person name="Xu H."/>
            <person name="Wei S."/>
            <person name="He X."/>
            <person name="Fang L."/>
            <person name="Zhang Z."/>
            <person name="Zhang Y."/>
            <person name="Huang X."/>
            <person name="Su Z."/>
            <person name="Tong W."/>
            <person name="Li J."/>
            <person name="Tong Z."/>
            <person name="Li S."/>
            <person name="Ye J."/>
            <person name="Wang L."/>
            <person name="Fang L."/>
            <person name="Lei T."/>
            <person name="Chen C."/>
            <person name="Chen H."/>
            <person name="Xu Z."/>
            <person name="Li H."/>
            <person name="Huang H."/>
            <person name="Zhang F."/>
            <person name="Xu H."/>
            <person name="Li N."/>
            <person name="Zhao C."/>
            <person name="Li S."/>
            <person name="Dong L."/>
            <person name="Huang Y."/>
            <person name="Li L."/>
            <person name="Xi Y."/>
            <person name="Qi Q."/>
            <person name="Li W."/>
            <person name="Zhang B."/>
            <person name="Hu W."/>
            <person name="Zhang Y."/>
            <person name="Tian X."/>
            <person name="Jiao Y."/>
            <person name="Liang X."/>
            <person name="Jin J."/>
            <person name="Gao L."/>
            <person name="Zheng W."/>
            <person name="Hao B."/>
            <person name="Liu S."/>
            <person name="Wang W."/>
            <person name="Yuan L."/>
            <person name="Cao M."/>
            <person name="McDermott J."/>
            <person name="Samudrala R."/>
            <person name="Wang J."/>
            <person name="Wong G.K."/>
            <person name="Yang H."/>
        </authorList>
    </citation>
    <scope>NUCLEOTIDE SEQUENCE [LARGE SCALE GENOMIC DNA]</scope>
</reference>
<dbReference type="AlphaFoldDB" id="Q69NJ0"/>
<feature type="region of interest" description="Disordered" evidence="1">
    <location>
        <begin position="1"/>
        <end position="74"/>
    </location>
</feature>
<feature type="region of interest" description="Disordered" evidence="1">
    <location>
        <begin position="94"/>
        <end position="126"/>
    </location>
</feature>
<protein>
    <submittedName>
        <fullName evidence="3">Uncharacterized protein</fullName>
    </submittedName>
</protein>
<sequence length="126" mass="13266">MGSGRSGGGGGGDTVHAGSRRSSSGGGIQRQRRHGARGEQEQPPPAKTGAEGDAPPRPRRSPTPPCPSRHSSAPRLLLVLSPLAGVAIGHCRSRCTKPSPVEPLRHKRCHHPSSKPTEGIELRRCR</sequence>
<reference evidence="3" key="5">
    <citation type="submission" date="2008-12" db="EMBL/GenBank/DDBJ databases">
        <title>Improved gene annotation of the rice (Oryza sativa) genomes.</title>
        <authorList>
            <person name="Wang J."/>
            <person name="Li R."/>
            <person name="Fan W."/>
            <person name="Huang Q."/>
            <person name="Zhang J."/>
            <person name="Zhou Y."/>
            <person name="Hu Y."/>
            <person name="Zi S."/>
            <person name="Li J."/>
            <person name="Ni P."/>
            <person name="Zheng H."/>
            <person name="Zhang Y."/>
            <person name="Zhao M."/>
            <person name="Hao Q."/>
            <person name="McDermott J."/>
            <person name="Samudrala R."/>
            <person name="Kristiansen K."/>
            <person name="Wong G.K.-S."/>
        </authorList>
    </citation>
    <scope>NUCLEOTIDE SEQUENCE</scope>
</reference>
<evidence type="ECO:0000313" key="4">
    <source>
        <dbReference type="Proteomes" id="UP000000763"/>
    </source>
</evidence>